<dbReference type="PaxDb" id="67767-A0A0J7NCQ1"/>
<gene>
    <name evidence="2" type="ORF">RF55_9901</name>
</gene>
<evidence type="ECO:0000313" key="3">
    <source>
        <dbReference type="Proteomes" id="UP000036403"/>
    </source>
</evidence>
<dbReference type="Proteomes" id="UP000036403">
    <property type="component" value="Unassembled WGS sequence"/>
</dbReference>
<organism evidence="2 3">
    <name type="scientific">Lasius niger</name>
    <name type="common">Black garden ant</name>
    <dbReference type="NCBI Taxonomy" id="67767"/>
    <lineage>
        <taxon>Eukaryota</taxon>
        <taxon>Metazoa</taxon>
        <taxon>Ecdysozoa</taxon>
        <taxon>Arthropoda</taxon>
        <taxon>Hexapoda</taxon>
        <taxon>Insecta</taxon>
        <taxon>Pterygota</taxon>
        <taxon>Neoptera</taxon>
        <taxon>Endopterygota</taxon>
        <taxon>Hymenoptera</taxon>
        <taxon>Apocrita</taxon>
        <taxon>Aculeata</taxon>
        <taxon>Formicoidea</taxon>
        <taxon>Formicidae</taxon>
        <taxon>Formicinae</taxon>
        <taxon>Lasius</taxon>
        <taxon>Lasius</taxon>
    </lineage>
</organism>
<dbReference type="OrthoDB" id="7550534at2759"/>
<keyword evidence="3" id="KW-1185">Reference proteome</keyword>
<name>A0A0J7NCQ1_LASNI</name>
<dbReference type="EMBL" id="LBMM01006761">
    <property type="protein sequence ID" value="KMQ90355.1"/>
    <property type="molecule type" value="Genomic_DNA"/>
</dbReference>
<accession>A0A0J7NCQ1</accession>
<keyword evidence="2" id="KW-0969">Cilium</keyword>
<proteinExistence type="predicted"/>
<evidence type="ECO:0000313" key="2">
    <source>
        <dbReference type="EMBL" id="KMQ90355.1"/>
    </source>
</evidence>
<sequence>MKNTTSDLLSETKQLKDKLLKSIEKKKRLQQKIAKMKITEEKIKSEIETNIGFNNVEQILKQELQKIIMLEEEALKNLDKEQEKIKEYIIQYENQTQQWNNIIS</sequence>
<keyword evidence="2" id="KW-0282">Flagellum</keyword>
<keyword evidence="2" id="KW-0966">Cell projection</keyword>
<protein>
    <submittedName>
        <fullName evidence="2">Intraflagellar transport protein 81-like protein</fullName>
    </submittedName>
</protein>
<reference evidence="2 3" key="1">
    <citation type="submission" date="2015-04" db="EMBL/GenBank/DDBJ databases">
        <title>Lasius niger genome sequencing.</title>
        <authorList>
            <person name="Konorov E.A."/>
            <person name="Nikitin M.A."/>
            <person name="Kirill M.V."/>
            <person name="Chang P."/>
        </authorList>
    </citation>
    <scope>NUCLEOTIDE SEQUENCE [LARGE SCALE GENOMIC DNA]</scope>
    <source>
        <tissue evidence="2">Whole</tissue>
    </source>
</reference>
<feature type="coiled-coil region" evidence="1">
    <location>
        <begin position="12"/>
        <end position="98"/>
    </location>
</feature>
<comment type="caution">
    <text evidence="2">The sequence shown here is derived from an EMBL/GenBank/DDBJ whole genome shotgun (WGS) entry which is preliminary data.</text>
</comment>
<dbReference type="AlphaFoldDB" id="A0A0J7NCQ1"/>
<evidence type="ECO:0000256" key="1">
    <source>
        <dbReference type="SAM" id="Coils"/>
    </source>
</evidence>
<keyword evidence="1" id="KW-0175">Coiled coil</keyword>